<evidence type="ECO:0000313" key="1">
    <source>
        <dbReference type="EMBL" id="KAH9756999.1"/>
    </source>
</evidence>
<gene>
    <name evidence="1" type="ORF">KPL71_016257</name>
</gene>
<name>A0ACB8KRF1_CITSI</name>
<proteinExistence type="predicted"/>
<protein>
    <submittedName>
        <fullName evidence="1">GDSL esterase/lipase</fullName>
    </submittedName>
</protein>
<accession>A0ACB8KRF1</accession>
<keyword evidence="2" id="KW-1185">Reference proteome</keyword>
<evidence type="ECO:0000313" key="2">
    <source>
        <dbReference type="Proteomes" id="UP000829398"/>
    </source>
</evidence>
<sequence length="494" mass="54696">MLHCSRSQITKVYSGLKEAVVHLGNAFPSAAFTYVDVYCIKRYYVFKEPNKYGFELPFVACCGYGDIGYYNYSIKALTLIVEEQQLPSNSISLFCFFCMLLSSSYAKPRISSPAFAANSCNFPAIFNFGDSNSDTGGISAALYPINWPYGQTYFHMPAGRFSDGRLIIDFIAESFGLPYLSAYLDSVGTNFSHGANFATGGSTIRVPDRILPTNEGFGFSPFYLDIQLSQFMLFKSRSQMIRQRGGIYASLMPQEEYFSQALYTFDIGQNDFTADLFADMPIEKIYASVPDVINSFAYNVKSIYNSGGRSFWIHNTGPLGCYAFVFLYSPSAPALKDSAGCVKPYNELAQYFNLKLKEAVVQLRKAFPSAAFTYVDVYSIKYSLFKEPEKYGFELPLVACCGYGGIDKYNFSLNAVCGASGLVNGTKIVVDSSCDRPSARVSWDGVHFTEAANKFIFDQISTGDFSDPPIPPNMACHREGQLKALGQNALVNIS</sequence>
<organism evidence="1 2">
    <name type="scientific">Citrus sinensis</name>
    <name type="common">Sweet orange</name>
    <name type="synonym">Citrus aurantium var. sinensis</name>
    <dbReference type="NCBI Taxonomy" id="2711"/>
    <lineage>
        <taxon>Eukaryota</taxon>
        <taxon>Viridiplantae</taxon>
        <taxon>Streptophyta</taxon>
        <taxon>Embryophyta</taxon>
        <taxon>Tracheophyta</taxon>
        <taxon>Spermatophyta</taxon>
        <taxon>Magnoliopsida</taxon>
        <taxon>eudicotyledons</taxon>
        <taxon>Gunneridae</taxon>
        <taxon>Pentapetalae</taxon>
        <taxon>rosids</taxon>
        <taxon>malvids</taxon>
        <taxon>Sapindales</taxon>
        <taxon>Rutaceae</taxon>
        <taxon>Aurantioideae</taxon>
        <taxon>Citrus</taxon>
    </lineage>
</organism>
<comment type="caution">
    <text evidence="1">The sequence shown here is derived from an EMBL/GenBank/DDBJ whole genome shotgun (WGS) entry which is preliminary data.</text>
</comment>
<dbReference type="Proteomes" id="UP000829398">
    <property type="component" value="Chromosome 5"/>
</dbReference>
<dbReference type="EMBL" id="CM039174">
    <property type="protein sequence ID" value="KAH9756999.1"/>
    <property type="molecule type" value="Genomic_DNA"/>
</dbReference>
<reference evidence="2" key="1">
    <citation type="journal article" date="2023" name="Hortic. Res.">
        <title>A chromosome-level phased genome enabling allele-level studies in sweet orange: a case study on citrus Huanglongbing tolerance.</title>
        <authorList>
            <person name="Wu B."/>
            <person name="Yu Q."/>
            <person name="Deng Z."/>
            <person name="Duan Y."/>
            <person name="Luo F."/>
            <person name="Gmitter F. Jr."/>
        </authorList>
    </citation>
    <scope>NUCLEOTIDE SEQUENCE [LARGE SCALE GENOMIC DNA]</scope>
    <source>
        <strain evidence="2">cv. Valencia</strain>
    </source>
</reference>